<reference evidence="2" key="1">
    <citation type="submission" date="2012-12" db="EMBL/GenBank/DDBJ databases">
        <title>Genome Sequence of Photobacterium leiognathi lrivu.4.1.</title>
        <authorList>
            <person name="Urbanczyk H."/>
            <person name="Ogura Y."/>
            <person name="Hayashi T."/>
            <person name="Dunlap P.V."/>
        </authorList>
    </citation>
    <scope>NUCLEOTIDE SEQUENCE [LARGE SCALE GENOMIC DNA]</scope>
    <source>
        <strain evidence="2">lrivu.4.1</strain>
    </source>
</reference>
<name>V5F4G5_PHOLE</name>
<dbReference type="HOGENOM" id="CLU_3314351_0_0_6"/>
<sequence length="39" mass="4665">MQLNKKAQLISRKDVLIGLFILISNQKDRKQNYYLEEVL</sequence>
<dbReference type="Proteomes" id="UP000030675">
    <property type="component" value="Unassembled WGS sequence"/>
</dbReference>
<evidence type="ECO:0000313" key="1">
    <source>
        <dbReference type="EMBL" id="GAD32490.1"/>
    </source>
</evidence>
<accession>V5F4G5</accession>
<gene>
    <name evidence="1" type="ORF">PLEI_4165</name>
</gene>
<proteinExistence type="predicted"/>
<dbReference type="AlphaFoldDB" id="V5F4G5"/>
<organism evidence="1 2">
    <name type="scientific">Photobacterium leiognathi lrivu.4.1</name>
    <dbReference type="NCBI Taxonomy" id="1248232"/>
    <lineage>
        <taxon>Bacteria</taxon>
        <taxon>Pseudomonadati</taxon>
        <taxon>Pseudomonadota</taxon>
        <taxon>Gammaproteobacteria</taxon>
        <taxon>Vibrionales</taxon>
        <taxon>Vibrionaceae</taxon>
        <taxon>Photobacterium</taxon>
    </lineage>
</organism>
<evidence type="ECO:0000313" key="2">
    <source>
        <dbReference type="Proteomes" id="UP000030675"/>
    </source>
</evidence>
<protein>
    <submittedName>
        <fullName evidence="1">Uncharacterized protein</fullName>
    </submittedName>
</protein>
<dbReference type="EMBL" id="DF196823">
    <property type="protein sequence ID" value="GAD32490.1"/>
    <property type="molecule type" value="Genomic_DNA"/>
</dbReference>